<keyword evidence="3" id="KW-1185">Reference proteome</keyword>
<sequence>MQMDLLAAGGLTDQHDGREHRGADDRGSLHVGATAAAGELMLVLAQLDVAGLHSDTPGTGAWCRKLPGSMQNRGEDTAMRTGMLIALLGFHRGNAGQYARSGAWGQNR</sequence>
<accession>A0A1Z4VU44</accession>
<dbReference type="KEGG" id="ttc:FOKN1_2801"/>
<evidence type="ECO:0000313" key="3">
    <source>
        <dbReference type="Proteomes" id="UP000218765"/>
    </source>
</evidence>
<dbReference type="AlphaFoldDB" id="A0A1Z4VU44"/>
<protein>
    <submittedName>
        <fullName evidence="2">DNA/RNA helicases</fullName>
    </submittedName>
</protein>
<organism evidence="2 3">
    <name type="scientific">Thiohalobacter thiocyanaticus</name>
    <dbReference type="NCBI Taxonomy" id="585455"/>
    <lineage>
        <taxon>Bacteria</taxon>
        <taxon>Pseudomonadati</taxon>
        <taxon>Pseudomonadota</taxon>
        <taxon>Gammaproteobacteria</taxon>
        <taxon>Thiohalobacterales</taxon>
        <taxon>Thiohalobacteraceae</taxon>
        <taxon>Thiohalobacter</taxon>
    </lineage>
</organism>
<evidence type="ECO:0000313" key="2">
    <source>
        <dbReference type="EMBL" id="BAZ95161.1"/>
    </source>
</evidence>
<feature type="compositionally biased region" description="Basic and acidic residues" evidence="1">
    <location>
        <begin position="13"/>
        <end position="27"/>
    </location>
</feature>
<keyword evidence="2" id="KW-0347">Helicase</keyword>
<dbReference type="EMBL" id="AP018052">
    <property type="protein sequence ID" value="BAZ95161.1"/>
    <property type="molecule type" value="Genomic_DNA"/>
</dbReference>
<proteinExistence type="predicted"/>
<keyword evidence="2" id="KW-0378">Hydrolase</keyword>
<dbReference type="GO" id="GO:0004386">
    <property type="term" value="F:helicase activity"/>
    <property type="evidence" value="ECO:0007669"/>
    <property type="project" value="UniProtKB-KW"/>
</dbReference>
<gene>
    <name evidence="2" type="ORF">FOKN1_2801</name>
</gene>
<keyword evidence="2" id="KW-0067">ATP-binding</keyword>
<keyword evidence="2" id="KW-0547">Nucleotide-binding</keyword>
<reference evidence="2 3" key="1">
    <citation type="submission" date="2017-05" db="EMBL/GenBank/DDBJ databases">
        <title>Thiocyanate degradation by Thiohalobacter thiocyanaticus FOKN1.</title>
        <authorList>
            <person name="Oshiki M."/>
            <person name="Fukushima T."/>
            <person name="Kawano S."/>
            <person name="Nakagawa J."/>
        </authorList>
    </citation>
    <scope>NUCLEOTIDE SEQUENCE [LARGE SCALE GENOMIC DNA]</scope>
    <source>
        <strain evidence="2 3">FOKN1</strain>
    </source>
</reference>
<evidence type="ECO:0000256" key="1">
    <source>
        <dbReference type="SAM" id="MobiDB-lite"/>
    </source>
</evidence>
<dbReference type="Proteomes" id="UP000218765">
    <property type="component" value="Chromosome"/>
</dbReference>
<feature type="region of interest" description="Disordered" evidence="1">
    <location>
        <begin position="8"/>
        <end position="27"/>
    </location>
</feature>
<name>A0A1Z4VU44_9GAMM</name>